<keyword evidence="2" id="KW-0732">Signal</keyword>
<dbReference type="OrthoDB" id="6629390at2759"/>
<comment type="caution">
    <text evidence="3">The sequence shown here is derived from an EMBL/GenBank/DDBJ whole genome shotgun (WGS) entry which is preliminary data.</text>
</comment>
<sequence>MFAKAVAISALLAVAQAGVAPAVVQYSSPSVGVSGSNTVRGVAGLSSVTHQAKAVDSAFSTVRKTDTRVTNDAQPIYAQQVQPVQYTQQVQAAPVQYAQQIQPVQYTQQVQAAPVQYAQQVQPAVQYTQQVQPAVQYAQQVQPAVQYAQQVQPAVQYAQQVQPAVYQQASIAAVSGPRPYYNYAPVAYAQPGVQYGTKTLSGVAPVGVAKVAAAPVQYAGAVQYHQPTFVQQAVTKVAAPVALAKTVPVAKTANLLGVNFSPIQPGVATSYFNGFGASYSLF</sequence>
<keyword evidence="1" id="KW-0677">Repeat</keyword>
<name>A0A1D2NMU7_ORCCI</name>
<reference evidence="3 4" key="1">
    <citation type="journal article" date="2016" name="Genome Biol. Evol.">
        <title>Gene Family Evolution Reflects Adaptation to Soil Environmental Stressors in the Genome of the Collembolan Orchesella cincta.</title>
        <authorList>
            <person name="Faddeeva-Vakhrusheva A."/>
            <person name="Derks M.F."/>
            <person name="Anvar S.Y."/>
            <person name="Agamennone V."/>
            <person name="Suring W."/>
            <person name="Smit S."/>
            <person name="van Straalen N.M."/>
            <person name="Roelofs D."/>
        </authorList>
    </citation>
    <scope>NUCLEOTIDE SEQUENCE [LARGE SCALE GENOMIC DNA]</scope>
    <source>
        <tissue evidence="3">Mixed pool</tissue>
    </source>
</reference>
<dbReference type="Proteomes" id="UP000094527">
    <property type="component" value="Unassembled WGS sequence"/>
</dbReference>
<protein>
    <submittedName>
        <fullName evidence="3">Larval/pupal cuticle protein H1C</fullName>
    </submittedName>
</protein>
<feature type="chain" id="PRO_5008905789" evidence="2">
    <location>
        <begin position="18"/>
        <end position="282"/>
    </location>
</feature>
<evidence type="ECO:0000256" key="1">
    <source>
        <dbReference type="ARBA" id="ARBA00022737"/>
    </source>
</evidence>
<organism evidence="3 4">
    <name type="scientific">Orchesella cincta</name>
    <name type="common">Springtail</name>
    <name type="synonym">Podura cincta</name>
    <dbReference type="NCBI Taxonomy" id="48709"/>
    <lineage>
        <taxon>Eukaryota</taxon>
        <taxon>Metazoa</taxon>
        <taxon>Ecdysozoa</taxon>
        <taxon>Arthropoda</taxon>
        <taxon>Hexapoda</taxon>
        <taxon>Collembola</taxon>
        <taxon>Entomobryomorpha</taxon>
        <taxon>Entomobryoidea</taxon>
        <taxon>Orchesellidae</taxon>
        <taxon>Orchesellinae</taxon>
        <taxon>Orchesella</taxon>
    </lineage>
</organism>
<evidence type="ECO:0000256" key="2">
    <source>
        <dbReference type="SAM" id="SignalP"/>
    </source>
</evidence>
<evidence type="ECO:0000313" key="3">
    <source>
        <dbReference type="EMBL" id="ODN06600.1"/>
    </source>
</evidence>
<dbReference type="EMBL" id="LJIJ01000002">
    <property type="protein sequence ID" value="ODN06600.1"/>
    <property type="molecule type" value="Genomic_DNA"/>
</dbReference>
<dbReference type="PANTHER" id="PTHR39068">
    <property type="entry name" value="LARVAL/PUPAL CUTICLE PROTEIN H1C-LIKE PROTEIN-RELATED"/>
    <property type="match status" value="1"/>
</dbReference>
<feature type="signal peptide" evidence="2">
    <location>
        <begin position="1"/>
        <end position="17"/>
    </location>
</feature>
<keyword evidence="4" id="KW-1185">Reference proteome</keyword>
<dbReference type="Pfam" id="PF11018">
    <property type="entry name" value="Cuticle_3"/>
    <property type="match status" value="1"/>
</dbReference>
<proteinExistence type="predicted"/>
<dbReference type="PANTHER" id="PTHR39068:SF2">
    <property type="entry name" value="MIP24391P"/>
    <property type="match status" value="1"/>
</dbReference>
<dbReference type="InterPro" id="IPR022727">
    <property type="entry name" value="Cuticle_C1"/>
</dbReference>
<evidence type="ECO:0000313" key="4">
    <source>
        <dbReference type="Proteomes" id="UP000094527"/>
    </source>
</evidence>
<dbReference type="STRING" id="48709.A0A1D2NMU7"/>
<dbReference type="AlphaFoldDB" id="A0A1D2NMU7"/>
<accession>A0A1D2NMU7</accession>
<gene>
    <name evidence="3" type="ORF">Ocin01_00075</name>
</gene>